<keyword evidence="4" id="KW-1133">Transmembrane helix</keyword>
<reference evidence="5" key="2">
    <citation type="submission" date="2023-06" db="EMBL/GenBank/DDBJ databases">
        <authorList>
            <consortium name="Lawrence Berkeley National Laboratory"/>
            <person name="Haridas S."/>
            <person name="Hensen N."/>
            <person name="Bonometti L."/>
            <person name="Westerberg I."/>
            <person name="Brannstrom I.O."/>
            <person name="Guillou S."/>
            <person name="Cros-Aarteil S."/>
            <person name="Calhoun S."/>
            <person name="Kuo A."/>
            <person name="Mondo S."/>
            <person name="Pangilinan J."/>
            <person name="Riley R."/>
            <person name="Labutti K."/>
            <person name="Andreopoulos B."/>
            <person name="Lipzen A."/>
            <person name="Chen C."/>
            <person name="Yanf M."/>
            <person name="Daum C."/>
            <person name="Ng V."/>
            <person name="Clum A."/>
            <person name="Steindorff A."/>
            <person name="Ohm R."/>
            <person name="Martin F."/>
            <person name="Silar P."/>
            <person name="Natvig D."/>
            <person name="Lalanne C."/>
            <person name="Gautier V."/>
            <person name="Ament-Velasquez S.L."/>
            <person name="Kruys A."/>
            <person name="Hutchinson M.I."/>
            <person name="Powell A.J."/>
            <person name="Barry K."/>
            <person name="Miller A.N."/>
            <person name="Grigoriev I.V."/>
            <person name="Debuchy R."/>
            <person name="Gladieux P."/>
            <person name="Thoren M.H."/>
            <person name="Johannesson H."/>
        </authorList>
    </citation>
    <scope>NUCLEOTIDE SEQUENCE</scope>
    <source>
        <strain evidence="5">CBS 560.94</strain>
    </source>
</reference>
<dbReference type="Pfam" id="PF07690">
    <property type="entry name" value="MFS_1"/>
    <property type="match status" value="1"/>
</dbReference>
<feature type="transmembrane region" description="Helical" evidence="4">
    <location>
        <begin position="458"/>
        <end position="481"/>
    </location>
</feature>
<comment type="caution">
    <text evidence="5">The sequence shown here is derived from an EMBL/GenBank/DDBJ whole genome shotgun (WGS) entry which is preliminary data.</text>
</comment>
<dbReference type="GeneID" id="87867328"/>
<dbReference type="InterPro" id="IPR050327">
    <property type="entry name" value="Proton-linked_MCT"/>
</dbReference>
<dbReference type="EMBL" id="JAUEPP010000009">
    <property type="protein sequence ID" value="KAK3334903.1"/>
    <property type="molecule type" value="Genomic_DNA"/>
</dbReference>
<feature type="transmembrane region" description="Helical" evidence="4">
    <location>
        <begin position="539"/>
        <end position="564"/>
    </location>
</feature>
<name>A0AAE0J0X5_9PEZI</name>
<evidence type="ECO:0000256" key="1">
    <source>
        <dbReference type="ARBA" id="ARBA00004141"/>
    </source>
</evidence>
<feature type="transmembrane region" description="Helical" evidence="4">
    <location>
        <begin position="576"/>
        <end position="597"/>
    </location>
</feature>
<dbReference type="Gene3D" id="1.20.1250.20">
    <property type="entry name" value="MFS general substrate transporter like domains"/>
    <property type="match status" value="1"/>
</dbReference>
<feature type="transmembrane region" description="Helical" evidence="4">
    <location>
        <begin position="141"/>
        <end position="163"/>
    </location>
</feature>
<dbReference type="PANTHER" id="PTHR11360:SF177">
    <property type="entry name" value="RIBOFLAVIN TRANSPORTER MCH5"/>
    <property type="match status" value="1"/>
</dbReference>
<feature type="compositionally biased region" description="Polar residues" evidence="3">
    <location>
        <begin position="31"/>
        <end position="51"/>
    </location>
</feature>
<evidence type="ECO:0000313" key="5">
    <source>
        <dbReference type="EMBL" id="KAK3334903.1"/>
    </source>
</evidence>
<feature type="transmembrane region" description="Helical" evidence="4">
    <location>
        <begin position="418"/>
        <end position="438"/>
    </location>
</feature>
<dbReference type="PANTHER" id="PTHR11360">
    <property type="entry name" value="MONOCARBOXYLATE TRANSPORTER"/>
    <property type="match status" value="1"/>
</dbReference>
<gene>
    <name evidence="5" type="ORF">B0H65DRAFT_561475</name>
</gene>
<feature type="transmembrane region" description="Helical" evidence="4">
    <location>
        <begin position="214"/>
        <end position="231"/>
    </location>
</feature>
<feature type="region of interest" description="Disordered" evidence="3">
    <location>
        <begin position="1"/>
        <end position="113"/>
    </location>
</feature>
<feature type="region of interest" description="Disordered" evidence="3">
    <location>
        <begin position="334"/>
        <end position="372"/>
    </location>
</feature>
<dbReference type="InterPro" id="IPR011701">
    <property type="entry name" value="MFS"/>
</dbReference>
<feature type="transmembrane region" description="Helical" evidence="4">
    <location>
        <begin position="306"/>
        <end position="326"/>
    </location>
</feature>
<keyword evidence="4" id="KW-0472">Membrane</keyword>
<dbReference type="GO" id="GO:0016020">
    <property type="term" value="C:membrane"/>
    <property type="evidence" value="ECO:0007669"/>
    <property type="project" value="UniProtKB-SubCell"/>
</dbReference>
<feature type="transmembrane region" description="Helical" evidence="4">
    <location>
        <begin position="183"/>
        <end position="202"/>
    </location>
</feature>
<keyword evidence="4" id="KW-0812">Transmembrane</keyword>
<comment type="similarity">
    <text evidence="2">Belongs to the major facilitator superfamily. Monocarboxylate porter (TC 2.A.1.13) family.</text>
</comment>
<feature type="transmembrane region" description="Helical" evidence="4">
    <location>
        <begin position="609"/>
        <end position="630"/>
    </location>
</feature>
<feature type="compositionally biased region" description="Low complexity" evidence="3">
    <location>
        <begin position="357"/>
        <end position="372"/>
    </location>
</feature>
<evidence type="ECO:0000256" key="2">
    <source>
        <dbReference type="ARBA" id="ARBA00006727"/>
    </source>
</evidence>
<comment type="subcellular location">
    <subcellularLocation>
        <location evidence="1">Membrane</location>
        <topology evidence="1">Multi-pass membrane protein</topology>
    </subcellularLocation>
</comment>
<keyword evidence="6" id="KW-1185">Reference proteome</keyword>
<feature type="transmembrane region" description="Helical" evidence="4">
    <location>
        <begin position="237"/>
        <end position="260"/>
    </location>
</feature>
<organism evidence="5 6">
    <name type="scientific">Neurospora tetraspora</name>
    <dbReference type="NCBI Taxonomy" id="94610"/>
    <lineage>
        <taxon>Eukaryota</taxon>
        <taxon>Fungi</taxon>
        <taxon>Dikarya</taxon>
        <taxon>Ascomycota</taxon>
        <taxon>Pezizomycotina</taxon>
        <taxon>Sordariomycetes</taxon>
        <taxon>Sordariomycetidae</taxon>
        <taxon>Sordariales</taxon>
        <taxon>Sordariaceae</taxon>
        <taxon>Neurospora</taxon>
    </lineage>
</organism>
<evidence type="ECO:0000256" key="3">
    <source>
        <dbReference type="SAM" id="MobiDB-lite"/>
    </source>
</evidence>
<proteinExistence type="inferred from homology"/>
<protein>
    <submittedName>
        <fullName evidence="5">Major facilitator superfamily domain-containing protein</fullName>
    </submittedName>
</protein>
<dbReference type="GO" id="GO:0022857">
    <property type="term" value="F:transmembrane transporter activity"/>
    <property type="evidence" value="ECO:0007669"/>
    <property type="project" value="InterPro"/>
</dbReference>
<feature type="compositionally biased region" description="Low complexity" evidence="3">
    <location>
        <begin position="81"/>
        <end position="93"/>
    </location>
</feature>
<reference evidence="5" key="1">
    <citation type="journal article" date="2023" name="Mol. Phylogenet. Evol.">
        <title>Genome-scale phylogeny and comparative genomics of the fungal order Sordariales.</title>
        <authorList>
            <person name="Hensen N."/>
            <person name="Bonometti L."/>
            <person name="Westerberg I."/>
            <person name="Brannstrom I.O."/>
            <person name="Guillou S."/>
            <person name="Cros-Aarteil S."/>
            <person name="Calhoun S."/>
            <person name="Haridas S."/>
            <person name="Kuo A."/>
            <person name="Mondo S."/>
            <person name="Pangilinan J."/>
            <person name="Riley R."/>
            <person name="LaButti K."/>
            <person name="Andreopoulos B."/>
            <person name="Lipzen A."/>
            <person name="Chen C."/>
            <person name="Yan M."/>
            <person name="Daum C."/>
            <person name="Ng V."/>
            <person name="Clum A."/>
            <person name="Steindorff A."/>
            <person name="Ohm R.A."/>
            <person name="Martin F."/>
            <person name="Silar P."/>
            <person name="Natvig D.O."/>
            <person name="Lalanne C."/>
            <person name="Gautier V."/>
            <person name="Ament-Velasquez S.L."/>
            <person name="Kruys A."/>
            <person name="Hutchinson M.I."/>
            <person name="Powell A.J."/>
            <person name="Barry K."/>
            <person name="Miller A.N."/>
            <person name="Grigoriev I.V."/>
            <person name="Debuchy R."/>
            <person name="Gladieux P."/>
            <person name="Hiltunen Thoren M."/>
            <person name="Johannesson H."/>
        </authorList>
    </citation>
    <scope>NUCLEOTIDE SEQUENCE</scope>
    <source>
        <strain evidence="5">CBS 560.94</strain>
    </source>
</reference>
<accession>A0AAE0J0X5</accession>
<feature type="transmembrane region" description="Helical" evidence="4">
    <location>
        <begin position="502"/>
        <end position="527"/>
    </location>
</feature>
<evidence type="ECO:0000313" key="6">
    <source>
        <dbReference type="Proteomes" id="UP001278500"/>
    </source>
</evidence>
<dbReference type="SUPFAM" id="SSF103473">
    <property type="entry name" value="MFS general substrate transporter"/>
    <property type="match status" value="1"/>
</dbReference>
<dbReference type="InterPro" id="IPR036259">
    <property type="entry name" value="MFS_trans_sf"/>
</dbReference>
<dbReference type="Proteomes" id="UP001278500">
    <property type="component" value="Unassembled WGS sequence"/>
</dbReference>
<sequence length="701" mass="74400">MTSSSFPHRPPGADEVGPGRSVDDHALNPAVPTTTDYQTITKPPQTANPNPDTKLKMPETAATRKAQVVPLLGSHDEPEPEASSSSSAASSSRPSDENQHNTSIDSLAPLTPGLIPANQHHNSSFVEEDDLTTGKYALRSWLTVLGAWLAIFSSFGLLTVLSICQNYVSAGDNEEQVASISEGTLAWVFSLYFVVSLGLGMYVGPLSDRFGARWMVLSGTVFLGVGMVVLACRSETWAILLAFGILSGLTSTFLFIPSLVTIHQFFSRSPRYYTFATSLATTAGPTAGIVFPYATRNLFHEVNWPWTIRTLGLICFFLAVIANFLIRSPPFVPTSPASSSLGKKGKKSRTPSPPPGSSASSASSSASDNSTTPMVVGGPSAIITPSASARPALVGKLASAPHPSLTPFFFSSPSSYTLLFLSLLLIHLSIYTTTTYLSATSLFSQGYSHSFTFRTSTLVVNISSIGGRLLAGLLASGSPFWSSSSASTKPPSKAGGMLKGLGAFNTTILFSLLATLSLLAVLLPPILHPGRVGMSPSRFTAFAVLFGLSSGAVLGLEPVLVSLVCGTNNNNSKTQFGQYFGTLYTIISLASIAGIPIGSHLINACRGMYWGLVVFVGVSFGVGMLGLLLVRRSVVNQTGDNKKGKKSAAAAAVAGDDERIDDGLRGFEWKKLSLWKERKTWSELTERVGRSWGEVWGLERV</sequence>
<feature type="transmembrane region" description="Helical" evidence="4">
    <location>
        <begin position="272"/>
        <end position="294"/>
    </location>
</feature>
<dbReference type="RefSeq" id="XP_062677069.1">
    <property type="nucleotide sequence ID" value="XM_062830174.1"/>
</dbReference>
<evidence type="ECO:0000256" key="4">
    <source>
        <dbReference type="SAM" id="Phobius"/>
    </source>
</evidence>
<dbReference type="AlphaFoldDB" id="A0AAE0J0X5"/>